<dbReference type="InterPro" id="IPR006311">
    <property type="entry name" value="TAT_signal"/>
</dbReference>
<comment type="caution">
    <text evidence="1">The sequence shown here is derived from an EMBL/GenBank/DDBJ whole genome shotgun (WGS) entry which is preliminary data.</text>
</comment>
<protein>
    <submittedName>
        <fullName evidence="1">Uncharacterized protein</fullName>
    </submittedName>
</protein>
<gene>
    <name evidence="1" type="ORF">EV147_0937</name>
</gene>
<accession>A0A4Q7S6B0</accession>
<evidence type="ECO:0000313" key="1">
    <source>
        <dbReference type="EMBL" id="RZT41921.1"/>
    </source>
</evidence>
<organism evidence="1 2">
    <name type="scientific">Cupriavidus agavae</name>
    <dbReference type="NCBI Taxonomy" id="1001822"/>
    <lineage>
        <taxon>Bacteria</taxon>
        <taxon>Pseudomonadati</taxon>
        <taxon>Pseudomonadota</taxon>
        <taxon>Betaproteobacteria</taxon>
        <taxon>Burkholderiales</taxon>
        <taxon>Burkholderiaceae</taxon>
        <taxon>Cupriavidus</taxon>
    </lineage>
</organism>
<sequence length="205" mass="21160">MIRQQSFSRYLSSSRTLFSESARTARRRRIALAAVIGATVLLAAAFQPAKAADAPASGPAAASAANSAAASVPAVAPASAPAAAAAPATPGAASAPVGEEMVIRTMGPISYVCGGIAADQQAKLREREKNFNLGVLFTQGANGEYLADVDVKLTRDGQTVAQFRAGGPRCLIRAPEGSYNIEATYKGQPKAIKISTGTRNAQLRW</sequence>
<reference evidence="1 2" key="1">
    <citation type="journal article" date="2015" name="Stand. Genomic Sci.">
        <title>Genomic Encyclopedia of Bacterial and Archaeal Type Strains, Phase III: the genomes of soil and plant-associated and newly described type strains.</title>
        <authorList>
            <person name="Whitman W.B."/>
            <person name="Woyke T."/>
            <person name="Klenk H.P."/>
            <person name="Zhou Y."/>
            <person name="Lilburn T.G."/>
            <person name="Beck B.J."/>
            <person name="De Vos P."/>
            <person name="Vandamme P."/>
            <person name="Eisen J.A."/>
            <person name="Garrity G."/>
            <person name="Hugenholtz P."/>
            <person name="Kyrpides N.C."/>
        </authorList>
    </citation>
    <scope>NUCLEOTIDE SEQUENCE [LARGE SCALE GENOMIC DNA]</scope>
    <source>
        <strain evidence="1 2">ASC-9842</strain>
    </source>
</reference>
<evidence type="ECO:0000313" key="2">
    <source>
        <dbReference type="Proteomes" id="UP000291078"/>
    </source>
</evidence>
<proteinExistence type="predicted"/>
<name>A0A4Q7S6B0_9BURK</name>
<dbReference type="PROSITE" id="PS51318">
    <property type="entry name" value="TAT"/>
    <property type="match status" value="1"/>
</dbReference>
<dbReference type="AlphaFoldDB" id="A0A4Q7S6B0"/>
<keyword evidence="2" id="KW-1185">Reference proteome</keyword>
<dbReference type="EMBL" id="SGXM01000001">
    <property type="protein sequence ID" value="RZT41921.1"/>
    <property type="molecule type" value="Genomic_DNA"/>
</dbReference>
<dbReference type="Proteomes" id="UP000291078">
    <property type="component" value="Unassembled WGS sequence"/>
</dbReference>